<evidence type="ECO:0000259" key="9">
    <source>
        <dbReference type="Pfam" id="PF07715"/>
    </source>
</evidence>
<feature type="signal peptide" evidence="8">
    <location>
        <begin position="1"/>
        <end position="22"/>
    </location>
</feature>
<dbReference type="InterPro" id="IPR023997">
    <property type="entry name" value="TonB-dep_OMP_SusC/RagA_CS"/>
</dbReference>
<comment type="caution">
    <text evidence="10">The sequence shown here is derived from an EMBL/GenBank/DDBJ whole genome shotgun (WGS) entry which is preliminary data.</text>
</comment>
<dbReference type="Gene3D" id="2.60.40.1120">
    <property type="entry name" value="Carboxypeptidase-like, regulatory domain"/>
    <property type="match status" value="1"/>
</dbReference>
<evidence type="ECO:0000256" key="6">
    <source>
        <dbReference type="ARBA" id="ARBA00023237"/>
    </source>
</evidence>
<dbReference type="InterPro" id="IPR023996">
    <property type="entry name" value="TonB-dep_OMP_SusC/RagA"/>
</dbReference>
<dbReference type="NCBIfam" id="TIGR04056">
    <property type="entry name" value="OMP_RagA_SusC"/>
    <property type="match status" value="1"/>
</dbReference>
<dbReference type="InterPro" id="IPR037066">
    <property type="entry name" value="Plug_dom_sf"/>
</dbReference>
<dbReference type="Proteomes" id="UP000656244">
    <property type="component" value="Unassembled WGS sequence"/>
</dbReference>
<evidence type="ECO:0000313" key="11">
    <source>
        <dbReference type="Proteomes" id="UP000656244"/>
    </source>
</evidence>
<organism evidence="10 11">
    <name type="scientific">Hyunsoonleella aquatilis</name>
    <dbReference type="NCBI Taxonomy" id="2762758"/>
    <lineage>
        <taxon>Bacteria</taxon>
        <taxon>Pseudomonadati</taxon>
        <taxon>Bacteroidota</taxon>
        <taxon>Flavobacteriia</taxon>
        <taxon>Flavobacteriales</taxon>
        <taxon>Flavobacteriaceae</taxon>
    </lineage>
</organism>
<comment type="subcellular location">
    <subcellularLocation>
        <location evidence="1 7">Cell outer membrane</location>
        <topology evidence="1 7">Multi-pass membrane protein</topology>
    </subcellularLocation>
</comment>
<reference evidence="10" key="1">
    <citation type="submission" date="2020-08" db="EMBL/GenBank/DDBJ databases">
        <title>Hyunsoonleella sp. strain SJ7 genome sequencing and assembly.</title>
        <authorList>
            <person name="Kim I."/>
        </authorList>
    </citation>
    <scope>NUCLEOTIDE SEQUENCE</scope>
    <source>
        <strain evidence="10">SJ7</strain>
    </source>
</reference>
<name>A0A923HCG9_9FLAO</name>
<sequence length="1055" mass="114655">MKTKFSGILTLLLAFVVHLSFAQERTISGTVNDGSGLPLPGTTVLVKGTTTGTSTDFDGKYSITANQGATLVFSFVGYSTQEVTVGASNTINVTLKEDAAALEEVVVTAFGIKRNPKNLGYAVSTVEAEEVIENSEPDLVRSLTGKVPGVDVNFSTGVAGVSNRIQIRGATNLGGGQPLIIVDGVAYDNTQITTTSQTTGGGGYESGISSLDPNSIESINILKSTAAAALYGSRASNGVIVITTKGGSASGNTNRKLDISINSGTYFEEIANLPEYQNKYGNGVNYGYVNANGSWGPAFDTLETIPTWPNLLNAFPDQFGPTVPYEAKPNNVKDLFRTGVVLDNSISASYGGDKGSFNVTLSDLQQEGYIPFNTYDRTSISVGGTFKLSNNFTVGGNMSYSHTDQVGPFLGNNQFAGSAGSFARALWLGRTWDLNLPYTDPVTGGSVTPNNGWDHPLWAWENDQIITATHRTVANYNMSYEFNDNISALFRIGLNKYDLERKQIRHQASRASLTDGGSLQFDNATNEDIESTLLVNFDYDITEDIGFSAIVGANSLQNSFKRDTYNGSTFVVPGIYTLRNTINQASDFDLFTRKRNFGVFGDVTFSYKDFLFLNATGRNDWSSTLPIDNRSYFYPSVSGSVILTEALNLNSNTLTYAKLRGGYASVGRDADPEFLNVVYTVGQAFNSIPVISQQNSAGDFVLGDQEITPEFTDELELGLDLEFFNRRIALDFTWYKKVTTDLIAEVAVPRTSGFDEFVTNIGEMENTGVEIGLTLVPFQTENFEWTSFTTFTSNENTVTELVDGLDRVQLAPQQIAYAQVGEPFGVFYGTRFARDDEGNYLINQAGGGIIQDLQNGVVGDPNPDFKVGFINTFRYKNLSLRTQFDWREGGDIRSISITSLLGRGVTRDTEDRERTFVIPGFLGDGAGNPILDGSGNKIPNTTQIDMNELYFSPAGGNTFGINSTDEANIFDGTVFRLREVSLAYDVPANLLKKTPFGKVSFSIVGNNLWYFAPNVPKYTNFDPEVTSFGNGAVQGIENTTAPTAKRYGFKVNVTF</sequence>
<gene>
    <name evidence="10" type="ORF">H7U19_13140</name>
</gene>
<dbReference type="PROSITE" id="PS52016">
    <property type="entry name" value="TONB_DEPENDENT_REC_3"/>
    <property type="match status" value="1"/>
</dbReference>
<dbReference type="SUPFAM" id="SSF49464">
    <property type="entry name" value="Carboxypeptidase regulatory domain-like"/>
    <property type="match status" value="1"/>
</dbReference>
<evidence type="ECO:0000256" key="7">
    <source>
        <dbReference type="PROSITE-ProRule" id="PRU01360"/>
    </source>
</evidence>
<protein>
    <submittedName>
        <fullName evidence="10">SusC/RagA family TonB-linked outer membrane protein</fullName>
    </submittedName>
</protein>
<evidence type="ECO:0000256" key="4">
    <source>
        <dbReference type="ARBA" id="ARBA00022692"/>
    </source>
</evidence>
<keyword evidence="6 7" id="KW-0998">Cell outer membrane</keyword>
<dbReference type="SUPFAM" id="SSF56935">
    <property type="entry name" value="Porins"/>
    <property type="match status" value="1"/>
</dbReference>
<feature type="domain" description="TonB-dependent receptor plug" evidence="9">
    <location>
        <begin position="118"/>
        <end position="239"/>
    </location>
</feature>
<dbReference type="FunFam" id="2.60.40.1120:FF:000003">
    <property type="entry name" value="Outer membrane protein Omp121"/>
    <property type="match status" value="1"/>
</dbReference>
<dbReference type="NCBIfam" id="TIGR04057">
    <property type="entry name" value="SusC_RagA_signa"/>
    <property type="match status" value="1"/>
</dbReference>
<dbReference type="InterPro" id="IPR008969">
    <property type="entry name" value="CarboxyPept-like_regulatory"/>
</dbReference>
<dbReference type="InterPro" id="IPR012910">
    <property type="entry name" value="Plug_dom"/>
</dbReference>
<dbReference type="Gene3D" id="2.40.170.20">
    <property type="entry name" value="TonB-dependent receptor, beta-barrel domain"/>
    <property type="match status" value="1"/>
</dbReference>
<keyword evidence="4 7" id="KW-0812">Transmembrane</keyword>
<evidence type="ECO:0000313" key="10">
    <source>
        <dbReference type="EMBL" id="MBC3759357.1"/>
    </source>
</evidence>
<dbReference type="RefSeq" id="WP_186563087.1">
    <property type="nucleotide sequence ID" value="NZ_JACNMF010000004.1"/>
</dbReference>
<dbReference type="AlphaFoldDB" id="A0A923HCG9"/>
<dbReference type="EMBL" id="JACNMF010000004">
    <property type="protein sequence ID" value="MBC3759357.1"/>
    <property type="molecule type" value="Genomic_DNA"/>
</dbReference>
<keyword evidence="5 7" id="KW-0472">Membrane</keyword>
<keyword evidence="2 7" id="KW-0813">Transport</keyword>
<dbReference type="GO" id="GO:0009279">
    <property type="term" value="C:cell outer membrane"/>
    <property type="evidence" value="ECO:0007669"/>
    <property type="project" value="UniProtKB-SubCell"/>
</dbReference>
<dbReference type="InterPro" id="IPR036942">
    <property type="entry name" value="Beta-barrel_TonB_sf"/>
</dbReference>
<proteinExistence type="inferred from homology"/>
<evidence type="ECO:0000256" key="2">
    <source>
        <dbReference type="ARBA" id="ARBA00022448"/>
    </source>
</evidence>
<dbReference type="Pfam" id="PF13715">
    <property type="entry name" value="CarbopepD_reg_2"/>
    <property type="match status" value="1"/>
</dbReference>
<evidence type="ECO:0000256" key="8">
    <source>
        <dbReference type="SAM" id="SignalP"/>
    </source>
</evidence>
<dbReference type="InterPro" id="IPR039426">
    <property type="entry name" value="TonB-dep_rcpt-like"/>
</dbReference>
<evidence type="ECO:0000256" key="5">
    <source>
        <dbReference type="ARBA" id="ARBA00023136"/>
    </source>
</evidence>
<dbReference type="Gene3D" id="2.170.130.10">
    <property type="entry name" value="TonB-dependent receptor, plug domain"/>
    <property type="match status" value="1"/>
</dbReference>
<keyword evidence="11" id="KW-1185">Reference proteome</keyword>
<dbReference type="Pfam" id="PF07715">
    <property type="entry name" value="Plug"/>
    <property type="match status" value="1"/>
</dbReference>
<comment type="similarity">
    <text evidence="7">Belongs to the TonB-dependent receptor family.</text>
</comment>
<feature type="chain" id="PRO_5037021382" evidence="8">
    <location>
        <begin position="23"/>
        <end position="1055"/>
    </location>
</feature>
<accession>A0A923HCG9</accession>
<keyword evidence="3 7" id="KW-1134">Transmembrane beta strand</keyword>
<evidence type="ECO:0000256" key="3">
    <source>
        <dbReference type="ARBA" id="ARBA00022452"/>
    </source>
</evidence>
<evidence type="ECO:0000256" key="1">
    <source>
        <dbReference type="ARBA" id="ARBA00004571"/>
    </source>
</evidence>
<keyword evidence="8" id="KW-0732">Signal</keyword>